<gene>
    <name evidence="1" type="ORF">Scep_030247</name>
</gene>
<dbReference type="AlphaFoldDB" id="A0AAP0HGP6"/>
<sequence>MDPKLNRYILMNEGKGLVPRYPQSMLDILGKCNIAATFSSVTKECNFPIRISGSHALVSGHGGCFRIRAIAIGSVPHGLIRFTMSRLIDRAL</sequence>
<comment type="caution">
    <text evidence="1">The sequence shown here is derived from an EMBL/GenBank/DDBJ whole genome shotgun (WGS) entry which is preliminary data.</text>
</comment>
<organism evidence="1 2">
    <name type="scientific">Stephania cephalantha</name>
    <dbReference type="NCBI Taxonomy" id="152367"/>
    <lineage>
        <taxon>Eukaryota</taxon>
        <taxon>Viridiplantae</taxon>
        <taxon>Streptophyta</taxon>
        <taxon>Embryophyta</taxon>
        <taxon>Tracheophyta</taxon>
        <taxon>Spermatophyta</taxon>
        <taxon>Magnoliopsida</taxon>
        <taxon>Ranunculales</taxon>
        <taxon>Menispermaceae</taxon>
        <taxon>Menispermoideae</taxon>
        <taxon>Cissampelideae</taxon>
        <taxon>Stephania</taxon>
    </lineage>
</organism>
<name>A0AAP0HGP6_9MAGN</name>
<evidence type="ECO:0000313" key="2">
    <source>
        <dbReference type="Proteomes" id="UP001419268"/>
    </source>
</evidence>
<keyword evidence="2" id="KW-1185">Reference proteome</keyword>
<proteinExistence type="predicted"/>
<evidence type="ECO:0000313" key="1">
    <source>
        <dbReference type="EMBL" id="KAK9083776.1"/>
    </source>
</evidence>
<accession>A0AAP0HGP6</accession>
<protein>
    <submittedName>
        <fullName evidence="1">Uncharacterized protein</fullName>
    </submittedName>
</protein>
<reference evidence="1 2" key="1">
    <citation type="submission" date="2024-01" db="EMBL/GenBank/DDBJ databases">
        <title>Genome assemblies of Stephania.</title>
        <authorList>
            <person name="Yang L."/>
        </authorList>
    </citation>
    <scope>NUCLEOTIDE SEQUENCE [LARGE SCALE GENOMIC DNA]</scope>
    <source>
        <strain evidence="1">JXDWG</strain>
        <tissue evidence="1">Leaf</tissue>
    </source>
</reference>
<dbReference type="EMBL" id="JBBNAG010000013">
    <property type="protein sequence ID" value="KAK9083776.1"/>
    <property type="molecule type" value="Genomic_DNA"/>
</dbReference>
<dbReference type="Proteomes" id="UP001419268">
    <property type="component" value="Unassembled WGS sequence"/>
</dbReference>